<dbReference type="InterPro" id="IPR046491">
    <property type="entry name" value="DUF6584"/>
</dbReference>
<feature type="transmembrane region" description="Helical" evidence="1">
    <location>
        <begin position="140"/>
        <end position="167"/>
    </location>
</feature>
<organism evidence="2 3">
    <name type="scientific">Micromonospora jinlongensis</name>
    <dbReference type="NCBI Taxonomy" id="1287877"/>
    <lineage>
        <taxon>Bacteria</taxon>
        <taxon>Bacillati</taxon>
        <taxon>Actinomycetota</taxon>
        <taxon>Actinomycetes</taxon>
        <taxon>Micromonosporales</taxon>
        <taxon>Micromonosporaceae</taxon>
        <taxon>Micromonospora</taxon>
    </lineage>
</organism>
<dbReference type="AlphaFoldDB" id="A0A7Z0BB45"/>
<evidence type="ECO:0000256" key="1">
    <source>
        <dbReference type="SAM" id="Phobius"/>
    </source>
</evidence>
<dbReference type="EMBL" id="JACCHK010000001">
    <property type="protein sequence ID" value="NYH40813.1"/>
    <property type="molecule type" value="Genomic_DNA"/>
</dbReference>
<dbReference type="RefSeq" id="WP_179778892.1">
    <property type="nucleotide sequence ID" value="NZ_JACCHK010000001.1"/>
</dbReference>
<dbReference type="Proteomes" id="UP000523545">
    <property type="component" value="Unassembled WGS sequence"/>
</dbReference>
<sequence length="168" mass="18411">MAREHVLAKVEADLRRGHVHPAMQRLASLNAAYPDDLELRARRAALYRQVGNVAEAGRWGFLTEDASAQEIAAFERSYPGAWQRVRLLTVTADPTDRLGPVAGARLGRLVEQAEREGPAPVTWTEAGPRPAERSSWQDELGCLVAAVIGLVLVALTVVGLITVLRWAW</sequence>
<name>A0A7Z0BB45_9ACTN</name>
<keyword evidence="1" id="KW-0472">Membrane</keyword>
<keyword evidence="1" id="KW-0812">Transmembrane</keyword>
<reference evidence="2 3" key="1">
    <citation type="submission" date="2020-07" db="EMBL/GenBank/DDBJ databases">
        <title>Sequencing the genomes of 1000 actinobacteria strains.</title>
        <authorList>
            <person name="Klenk H.-P."/>
        </authorList>
    </citation>
    <scope>NUCLEOTIDE SEQUENCE [LARGE SCALE GENOMIC DNA]</scope>
    <source>
        <strain evidence="2 3">DSM 45876</strain>
    </source>
</reference>
<comment type="caution">
    <text evidence="2">The sequence shown here is derived from an EMBL/GenBank/DDBJ whole genome shotgun (WGS) entry which is preliminary data.</text>
</comment>
<proteinExistence type="predicted"/>
<keyword evidence="3" id="KW-1185">Reference proteome</keyword>
<evidence type="ECO:0000313" key="2">
    <source>
        <dbReference type="EMBL" id="NYH40813.1"/>
    </source>
</evidence>
<evidence type="ECO:0000313" key="3">
    <source>
        <dbReference type="Proteomes" id="UP000523545"/>
    </source>
</evidence>
<gene>
    <name evidence="2" type="ORF">HNR22_000540</name>
</gene>
<dbReference type="Pfam" id="PF20225">
    <property type="entry name" value="DUF6584"/>
    <property type="match status" value="1"/>
</dbReference>
<protein>
    <submittedName>
        <fullName evidence="2">Uncharacterized protein</fullName>
    </submittedName>
</protein>
<accession>A0A7Z0BB45</accession>
<keyword evidence="1" id="KW-1133">Transmembrane helix</keyword>